<evidence type="ECO:0000256" key="1">
    <source>
        <dbReference type="SAM" id="MobiDB-lite"/>
    </source>
</evidence>
<gene>
    <name evidence="2" type="ORF">BU26DRAFT_506978</name>
</gene>
<evidence type="ECO:0000313" key="3">
    <source>
        <dbReference type="Proteomes" id="UP000800094"/>
    </source>
</evidence>
<accession>A0A6A6I7N6</accession>
<dbReference type="AlphaFoldDB" id="A0A6A6I7N6"/>
<keyword evidence="3" id="KW-1185">Reference proteome</keyword>
<feature type="region of interest" description="Disordered" evidence="1">
    <location>
        <begin position="142"/>
        <end position="220"/>
    </location>
</feature>
<protein>
    <submittedName>
        <fullName evidence="2">Uncharacterized protein</fullName>
    </submittedName>
</protein>
<reference evidence="2" key="1">
    <citation type="journal article" date="2020" name="Stud. Mycol.">
        <title>101 Dothideomycetes genomes: a test case for predicting lifestyles and emergence of pathogens.</title>
        <authorList>
            <person name="Haridas S."/>
            <person name="Albert R."/>
            <person name="Binder M."/>
            <person name="Bloem J."/>
            <person name="Labutti K."/>
            <person name="Salamov A."/>
            <person name="Andreopoulos B."/>
            <person name="Baker S."/>
            <person name="Barry K."/>
            <person name="Bills G."/>
            <person name="Bluhm B."/>
            <person name="Cannon C."/>
            <person name="Castanera R."/>
            <person name="Culley D."/>
            <person name="Daum C."/>
            <person name="Ezra D."/>
            <person name="Gonzalez J."/>
            <person name="Henrissat B."/>
            <person name="Kuo A."/>
            <person name="Liang C."/>
            <person name="Lipzen A."/>
            <person name="Lutzoni F."/>
            <person name="Magnuson J."/>
            <person name="Mondo S."/>
            <person name="Nolan M."/>
            <person name="Ohm R."/>
            <person name="Pangilinan J."/>
            <person name="Park H.-J."/>
            <person name="Ramirez L."/>
            <person name="Alfaro M."/>
            <person name="Sun H."/>
            <person name="Tritt A."/>
            <person name="Yoshinaga Y."/>
            <person name="Zwiers L.-H."/>
            <person name="Turgeon B."/>
            <person name="Goodwin S."/>
            <person name="Spatafora J."/>
            <person name="Crous P."/>
            <person name="Grigoriev I."/>
        </authorList>
    </citation>
    <scope>NUCLEOTIDE SEQUENCE</scope>
    <source>
        <strain evidence="2">CBS 122368</strain>
    </source>
</reference>
<dbReference type="GeneID" id="54580295"/>
<feature type="compositionally biased region" description="Basic and acidic residues" evidence="1">
    <location>
        <begin position="154"/>
        <end position="172"/>
    </location>
</feature>
<name>A0A6A6I7N6_9PLEO</name>
<dbReference type="Proteomes" id="UP000800094">
    <property type="component" value="Unassembled WGS sequence"/>
</dbReference>
<organism evidence="2 3">
    <name type="scientific">Trematosphaeria pertusa</name>
    <dbReference type="NCBI Taxonomy" id="390896"/>
    <lineage>
        <taxon>Eukaryota</taxon>
        <taxon>Fungi</taxon>
        <taxon>Dikarya</taxon>
        <taxon>Ascomycota</taxon>
        <taxon>Pezizomycotina</taxon>
        <taxon>Dothideomycetes</taxon>
        <taxon>Pleosporomycetidae</taxon>
        <taxon>Pleosporales</taxon>
        <taxon>Massarineae</taxon>
        <taxon>Trematosphaeriaceae</taxon>
        <taxon>Trematosphaeria</taxon>
    </lineage>
</organism>
<dbReference type="RefSeq" id="XP_033681370.1">
    <property type="nucleotide sequence ID" value="XM_033826965.1"/>
</dbReference>
<proteinExistence type="predicted"/>
<evidence type="ECO:0000313" key="2">
    <source>
        <dbReference type="EMBL" id="KAF2246366.1"/>
    </source>
</evidence>
<sequence>MSTTSPGRSPVTTSDKLQNLLRMSAKQSAASLSSLGKDRLRTLLLECYLGASKEELERLVRLRLIELRDELDSQAPIGLISRAVPTASSIPAKRSLPAALEGATEPASLRPKRLRMQKIYGSIYQALAVSSVERTEPARVASYNDLQAPTHGLDSSRKAERTKDVADVRSHIIDLGTPPPSSDDENDGRLTTACRSRVLIPTSRKSGAEQKRNLRGPPPE</sequence>
<dbReference type="EMBL" id="ML987198">
    <property type="protein sequence ID" value="KAF2246366.1"/>
    <property type="molecule type" value="Genomic_DNA"/>
</dbReference>